<dbReference type="GO" id="GO:0016020">
    <property type="term" value="C:membrane"/>
    <property type="evidence" value="ECO:0007669"/>
    <property type="project" value="UniProtKB-SubCell"/>
</dbReference>
<evidence type="ECO:0000256" key="3">
    <source>
        <dbReference type="ARBA" id="ARBA00022480"/>
    </source>
</evidence>
<keyword evidence="8 13" id="KW-0472">Membrane</keyword>
<keyword evidence="3 13" id="KW-0919">Taste</keyword>
<evidence type="ECO:0000256" key="8">
    <source>
        <dbReference type="ARBA" id="ARBA00023136"/>
    </source>
</evidence>
<dbReference type="RefSeq" id="XP_028382020.1">
    <property type="nucleotide sequence ID" value="XM_028526219.1"/>
</dbReference>
<keyword evidence="5 13" id="KW-0812">Transmembrane</keyword>
<evidence type="ECO:0000256" key="2">
    <source>
        <dbReference type="ARBA" id="ARBA00007376"/>
    </source>
</evidence>
<dbReference type="PANTHER" id="PTHR11394">
    <property type="entry name" value="TASTE RECEPTOR TYPE 2"/>
    <property type="match status" value="1"/>
</dbReference>
<dbReference type="GeneID" id="114508208"/>
<keyword evidence="15" id="KW-1185">Reference proteome</keyword>
<dbReference type="PANTHER" id="PTHR11394:SF47">
    <property type="entry name" value="TASTE RECEPTOR TYPE 2 MEMBER 40"/>
    <property type="match status" value="1"/>
</dbReference>
<feature type="transmembrane region" description="Helical" evidence="14">
    <location>
        <begin position="145"/>
        <end position="161"/>
    </location>
</feature>
<evidence type="ECO:0000256" key="5">
    <source>
        <dbReference type="ARBA" id="ARBA00022692"/>
    </source>
</evidence>
<keyword evidence="6 14" id="KW-1133">Transmembrane helix</keyword>
<protein>
    <recommendedName>
        <fullName evidence="13">Taste receptor type 2</fullName>
    </recommendedName>
</protein>
<dbReference type="InterPro" id="IPR007960">
    <property type="entry name" value="TAS2R"/>
</dbReference>
<accession>A0A6J2MW00</accession>
<feature type="transmembrane region" description="Helical" evidence="14">
    <location>
        <begin position="277"/>
        <end position="298"/>
    </location>
</feature>
<dbReference type="FunFam" id="1.20.1070.10:FF:000055">
    <property type="entry name" value="Taste receptor type 2"/>
    <property type="match status" value="1"/>
</dbReference>
<feature type="transmembrane region" description="Helical" evidence="14">
    <location>
        <begin position="251"/>
        <end position="271"/>
    </location>
</feature>
<dbReference type="GO" id="GO:0004930">
    <property type="term" value="F:G protein-coupled receptor activity"/>
    <property type="evidence" value="ECO:0007669"/>
    <property type="project" value="UniProtKB-KW"/>
</dbReference>
<evidence type="ECO:0000256" key="9">
    <source>
        <dbReference type="ARBA" id="ARBA00023170"/>
    </source>
</evidence>
<feature type="transmembrane region" description="Helical" evidence="14">
    <location>
        <begin position="20"/>
        <end position="42"/>
    </location>
</feature>
<dbReference type="Proteomes" id="UP000504628">
    <property type="component" value="Chromosome 10"/>
</dbReference>
<dbReference type="Gene3D" id="1.20.1070.10">
    <property type="entry name" value="Rhodopsin 7-helix transmembrane proteins"/>
    <property type="match status" value="1"/>
</dbReference>
<dbReference type="KEGG" id="pdic:114508208"/>
<keyword evidence="9 13" id="KW-0675">Receptor</keyword>
<dbReference type="SUPFAM" id="SSF81321">
    <property type="entry name" value="Family A G protein-coupled receptor-like"/>
    <property type="match status" value="1"/>
</dbReference>
<sequence length="323" mass="36498">MAVVSTDITDKGMSRDKVVFTLVVSGIECVTGIVGNGFIVVVHGAEWARRRRLPVGDSILLMLSASRLLLQVWMMLENICSLLFWVTYNQNAVYIPFKVITVFLNYCNLWLAAWLTIFYCLKIATFAHPLFSRMKREILVRMPRLLRLSLLVSLGFSFPFSKDIFNVYVNSSIPMPSSNATRKEYLSETHVVNLALLYNLGILIPLIMFILAATLLILSLKRHTRRMESNATGSRDPSMEAHVGAIRATSYFLVLYIVNAGALFLSMSHVFNNNSPWSILCKVVMAVCPASHSVLLILDNPGLRRAWRRLQSRVHLHLQAQPL</sequence>
<proteinExistence type="inferred from homology"/>
<evidence type="ECO:0000256" key="14">
    <source>
        <dbReference type="SAM" id="Phobius"/>
    </source>
</evidence>
<evidence type="ECO:0000256" key="11">
    <source>
        <dbReference type="ARBA" id="ARBA00025304"/>
    </source>
</evidence>
<dbReference type="FunCoup" id="A0A6J2MW00">
    <property type="interactions" value="3"/>
</dbReference>
<keyword evidence="7 13" id="KW-0297">G-protein coupled receptor</keyword>
<feature type="transmembrane region" description="Helical" evidence="14">
    <location>
        <begin position="196"/>
        <end position="218"/>
    </location>
</feature>
<dbReference type="AlphaFoldDB" id="A0A6J2MW00"/>
<evidence type="ECO:0000256" key="7">
    <source>
        <dbReference type="ARBA" id="ARBA00023040"/>
    </source>
</evidence>
<feature type="transmembrane region" description="Helical" evidence="14">
    <location>
        <begin position="100"/>
        <end position="124"/>
    </location>
</feature>
<evidence type="ECO:0000313" key="16">
    <source>
        <dbReference type="RefSeq" id="XP_028382020.1"/>
    </source>
</evidence>
<gene>
    <name evidence="16" type="primary">LOC114508208</name>
</gene>
<evidence type="ECO:0000256" key="12">
    <source>
        <dbReference type="RuleBase" id="RU004423"/>
    </source>
</evidence>
<evidence type="ECO:0000256" key="13">
    <source>
        <dbReference type="RuleBase" id="RU004424"/>
    </source>
</evidence>
<evidence type="ECO:0000256" key="6">
    <source>
        <dbReference type="ARBA" id="ARBA00022989"/>
    </source>
</evidence>
<dbReference type="OrthoDB" id="8876749at2759"/>
<comment type="subcellular location">
    <subcellularLocation>
        <location evidence="1 13">Membrane</location>
        <topology evidence="1 13">Multi-pass membrane protein</topology>
    </subcellularLocation>
</comment>
<keyword evidence="10 13" id="KW-0807">Transducer</keyword>
<comment type="function">
    <text evidence="11">Gustducin-coupled receptor implicated in the perception of bitter compounds in the oral cavity and the gastrointestinal tract. Signals through PLCB2 and the calcium-regulated cation channel TRPM5.</text>
</comment>
<feature type="transmembrane region" description="Helical" evidence="14">
    <location>
        <begin position="68"/>
        <end position="88"/>
    </location>
</feature>
<comment type="similarity">
    <text evidence="2 12">Belongs to the G-protein coupled receptor T2R family.</text>
</comment>
<keyword evidence="4 13" id="KW-0716">Sensory transduction</keyword>
<evidence type="ECO:0000256" key="10">
    <source>
        <dbReference type="ARBA" id="ARBA00023224"/>
    </source>
</evidence>
<dbReference type="GO" id="GO:0033038">
    <property type="term" value="F:bitter taste receptor activity"/>
    <property type="evidence" value="ECO:0007669"/>
    <property type="project" value="InterPro"/>
</dbReference>
<evidence type="ECO:0000256" key="4">
    <source>
        <dbReference type="ARBA" id="ARBA00022606"/>
    </source>
</evidence>
<dbReference type="InParanoid" id="A0A6J2MW00"/>
<evidence type="ECO:0000313" key="15">
    <source>
        <dbReference type="Proteomes" id="UP000504628"/>
    </source>
</evidence>
<dbReference type="Pfam" id="PF05296">
    <property type="entry name" value="TAS2R"/>
    <property type="match status" value="1"/>
</dbReference>
<evidence type="ECO:0000256" key="1">
    <source>
        <dbReference type="ARBA" id="ARBA00004141"/>
    </source>
</evidence>
<organism evidence="15 16">
    <name type="scientific">Phyllostomus discolor</name>
    <name type="common">pale spear-nosed bat</name>
    <dbReference type="NCBI Taxonomy" id="89673"/>
    <lineage>
        <taxon>Eukaryota</taxon>
        <taxon>Metazoa</taxon>
        <taxon>Chordata</taxon>
        <taxon>Craniata</taxon>
        <taxon>Vertebrata</taxon>
        <taxon>Euteleostomi</taxon>
        <taxon>Mammalia</taxon>
        <taxon>Eutheria</taxon>
        <taxon>Laurasiatheria</taxon>
        <taxon>Chiroptera</taxon>
        <taxon>Yangochiroptera</taxon>
        <taxon>Phyllostomidae</taxon>
        <taxon>Phyllostominae</taxon>
        <taxon>Phyllostomus</taxon>
    </lineage>
</organism>
<name>A0A6J2MW00_9CHIR</name>
<reference evidence="16" key="1">
    <citation type="submission" date="2025-08" db="UniProtKB">
        <authorList>
            <consortium name="RefSeq"/>
        </authorList>
    </citation>
    <scope>IDENTIFICATION</scope>
    <source>
        <tissue evidence="16">Muscle</tissue>
    </source>
</reference>